<sequence>MLAQHPKNNCTPLLLAVKGMHESIVLKLLAVGVDLKLPPLNAEHEDGYRPEMNLLHLAAEKGSDTIVRAVLAAGFQVHAKDQLGHTAFHYAALNDHPHVLRVLHSFGADPNTPSRDGCHALHMASFKGHVETVKVLLELECHINTRGGAPGCTPLHLAVQEGKEEVAGLLLEAGAAVDAGDIDRCTPLHWAAEKGHIGTVQRLFEHNADVNATDEVFPRTAPPAPLLPRAAGNRGGDDTCSALAGSRGGDGHLLHLAVQYMHGGGTMLLKNGANKNALIKWGHTALHWAAMLGHEAVVSALIEAGANTHIRNRLGKTARDVACDNQRIHVETYLWTANRQHPNMLGFHTIRPSIGELPETPVSVHIYR</sequence>
<dbReference type="InterPro" id="IPR002110">
    <property type="entry name" value="Ankyrin_rpt"/>
</dbReference>
<evidence type="ECO:0000313" key="5">
    <source>
        <dbReference type="Proteomes" id="UP001190700"/>
    </source>
</evidence>
<dbReference type="PANTHER" id="PTHR24126:SF14">
    <property type="entry name" value="ANK_REP_REGION DOMAIN-CONTAINING PROTEIN"/>
    <property type="match status" value="1"/>
</dbReference>
<evidence type="ECO:0000256" key="2">
    <source>
        <dbReference type="ARBA" id="ARBA00023043"/>
    </source>
</evidence>
<dbReference type="Pfam" id="PF12796">
    <property type="entry name" value="Ank_2"/>
    <property type="match status" value="3"/>
</dbReference>
<feature type="repeat" description="ANK" evidence="3">
    <location>
        <begin position="183"/>
        <end position="215"/>
    </location>
</feature>
<proteinExistence type="predicted"/>
<feature type="repeat" description="ANK" evidence="3">
    <location>
        <begin position="281"/>
        <end position="313"/>
    </location>
</feature>
<accession>A0AAE0F1S7</accession>
<dbReference type="PROSITE" id="PS50297">
    <property type="entry name" value="ANK_REP_REGION"/>
    <property type="match status" value="5"/>
</dbReference>
<dbReference type="AlphaFoldDB" id="A0AAE0F1S7"/>
<feature type="repeat" description="ANK" evidence="3">
    <location>
        <begin position="50"/>
        <end position="82"/>
    </location>
</feature>
<feature type="repeat" description="ANK" evidence="3">
    <location>
        <begin position="116"/>
        <end position="148"/>
    </location>
</feature>
<feature type="repeat" description="ANK" evidence="3">
    <location>
        <begin position="83"/>
        <end position="115"/>
    </location>
</feature>
<gene>
    <name evidence="4" type="ORF">CYMTET_42317</name>
</gene>
<keyword evidence="5" id="KW-1185">Reference proteome</keyword>
<evidence type="ECO:0000313" key="4">
    <source>
        <dbReference type="EMBL" id="KAK3248212.1"/>
    </source>
</evidence>
<keyword evidence="1" id="KW-0677">Repeat</keyword>
<feature type="repeat" description="ANK" evidence="3">
    <location>
        <begin position="150"/>
        <end position="182"/>
    </location>
</feature>
<dbReference type="PROSITE" id="PS50088">
    <property type="entry name" value="ANK_REPEAT"/>
    <property type="match status" value="6"/>
</dbReference>
<dbReference type="EMBL" id="LGRX02028309">
    <property type="protein sequence ID" value="KAK3248212.1"/>
    <property type="molecule type" value="Genomic_DNA"/>
</dbReference>
<evidence type="ECO:0000256" key="3">
    <source>
        <dbReference type="PROSITE-ProRule" id="PRU00023"/>
    </source>
</evidence>
<dbReference type="SMART" id="SM00248">
    <property type="entry name" value="ANK"/>
    <property type="match status" value="7"/>
</dbReference>
<dbReference type="Proteomes" id="UP001190700">
    <property type="component" value="Unassembled WGS sequence"/>
</dbReference>
<dbReference type="Gene3D" id="1.25.40.20">
    <property type="entry name" value="Ankyrin repeat-containing domain"/>
    <property type="match status" value="3"/>
</dbReference>
<dbReference type="PANTHER" id="PTHR24126">
    <property type="entry name" value="ANKYRIN REPEAT, PH AND SEC7 DOMAIN CONTAINING PROTEIN SECG-RELATED"/>
    <property type="match status" value="1"/>
</dbReference>
<dbReference type="PRINTS" id="PR01415">
    <property type="entry name" value="ANKYRIN"/>
</dbReference>
<dbReference type="InterPro" id="IPR036770">
    <property type="entry name" value="Ankyrin_rpt-contain_sf"/>
</dbReference>
<protein>
    <submittedName>
        <fullName evidence="4">Uncharacterized protein</fullName>
    </submittedName>
</protein>
<keyword evidence="2 3" id="KW-0040">ANK repeat</keyword>
<name>A0AAE0F1S7_9CHLO</name>
<comment type="caution">
    <text evidence="4">The sequence shown here is derived from an EMBL/GenBank/DDBJ whole genome shotgun (WGS) entry which is preliminary data.</text>
</comment>
<dbReference type="SUPFAM" id="SSF48403">
    <property type="entry name" value="Ankyrin repeat"/>
    <property type="match status" value="1"/>
</dbReference>
<evidence type="ECO:0000256" key="1">
    <source>
        <dbReference type="ARBA" id="ARBA00022737"/>
    </source>
</evidence>
<organism evidence="4 5">
    <name type="scientific">Cymbomonas tetramitiformis</name>
    <dbReference type="NCBI Taxonomy" id="36881"/>
    <lineage>
        <taxon>Eukaryota</taxon>
        <taxon>Viridiplantae</taxon>
        <taxon>Chlorophyta</taxon>
        <taxon>Pyramimonadophyceae</taxon>
        <taxon>Pyramimonadales</taxon>
        <taxon>Pyramimonadaceae</taxon>
        <taxon>Cymbomonas</taxon>
    </lineage>
</organism>
<reference evidence="4 5" key="1">
    <citation type="journal article" date="2015" name="Genome Biol. Evol.">
        <title>Comparative Genomics of a Bacterivorous Green Alga Reveals Evolutionary Causalities and Consequences of Phago-Mixotrophic Mode of Nutrition.</title>
        <authorList>
            <person name="Burns J.A."/>
            <person name="Paasch A."/>
            <person name="Narechania A."/>
            <person name="Kim E."/>
        </authorList>
    </citation>
    <scope>NUCLEOTIDE SEQUENCE [LARGE SCALE GENOMIC DNA]</scope>
    <source>
        <strain evidence="4 5">PLY_AMNH</strain>
    </source>
</reference>